<name>A0A4R6QE73_9FLAO</name>
<dbReference type="InterPro" id="IPR010982">
    <property type="entry name" value="Lambda_DNA-bd_dom_sf"/>
</dbReference>
<dbReference type="EMBL" id="SNXR01000011">
    <property type="protein sequence ID" value="TDP61174.1"/>
    <property type="molecule type" value="Genomic_DNA"/>
</dbReference>
<evidence type="ECO:0000313" key="2">
    <source>
        <dbReference type="EMBL" id="TDP61174.1"/>
    </source>
</evidence>
<dbReference type="GO" id="GO:0003677">
    <property type="term" value="F:DNA binding"/>
    <property type="evidence" value="ECO:0007669"/>
    <property type="project" value="InterPro"/>
</dbReference>
<reference evidence="2 3" key="1">
    <citation type="submission" date="2019-03" db="EMBL/GenBank/DDBJ databases">
        <title>Genomic Encyclopedia of Archaeal and Bacterial Type Strains, Phase II (KMG-II): from individual species to whole genera.</title>
        <authorList>
            <person name="Goeker M."/>
        </authorList>
    </citation>
    <scope>NUCLEOTIDE SEQUENCE [LARGE SCALE GENOMIC DNA]</scope>
    <source>
        <strain evidence="2 3">DSM 25687</strain>
    </source>
</reference>
<organism evidence="2 3">
    <name type="scientific">Flavobacterium dankookense</name>
    <dbReference type="NCBI Taxonomy" id="706186"/>
    <lineage>
        <taxon>Bacteria</taxon>
        <taxon>Pseudomonadati</taxon>
        <taxon>Bacteroidota</taxon>
        <taxon>Flavobacteriia</taxon>
        <taxon>Flavobacteriales</taxon>
        <taxon>Flavobacteriaceae</taxon>
        <taxon>Flavobacterium</taxon>
    </lineage>
</organism>
<dbReference type="SMART" id="SM00530">
    <property type="entry name" value="HTH_XRE"/>
    <property type="match status" value="1"/>
</dbReference>
<feature type="domain" description="HTH cro/C1-type" evidence="1">
    <location>
        <begin position="12"/>
        <end position="67"/>
    </location>
</feature>
<proteinExistence type="predicted"/>
<dbReference type="Gene3D" id="1.10.260.40">
    <property type="entry name" value="lambda repressor-like DNA-binding domains"/>
    <property type="match status" value="1"/>
</dbReference>
<dbReference type="InterPro" id="IPR001387">
    <property type="entry name" value="Cro/C1-type_HTH"/>
</dbReference>
<protein>
    <recommendedName>
        <fullName evidence="1">HTH cro/C1-type domain-containing protein</fullName>
    </recommendedName>
</protein>
<dbReference type="CDD" id="cd00093">
    <property type="entry name" value="HTH_XRE"/>
    <property type="match status" value="1"/>
</dbReference>
<dbReference type="Proteomes" id="UP000295260">
    <property type="component" value="Unassembled WGS sequence"/>
</dbReference>
<comment type="caution">
    <text evidence="2">The sequence shown here is derived from an EMBL/GenBank/DDBJ whole genome shotgun (WGS) entry which is preliminary data.</text>
</comment>
<accession>A0A4R6QE73</accession>
<evidence type="ECO:0000259" key="1">
    <source>
        <dbReference type="SMART" id="SM00530"/>
    </source>
</evidence>
<dbReference type="SUPFAM" id="SSF47413">
    <property type="entry name" value="lambda repressor-like DNA-binding domains"/>
    <property type="match status" value="1"/>
</dbReference>
<keyword evidence="3" id="KW-1185">Reference proteome</keyword>
<dbReference type="AlphaFoldDB" id="A0A4R6QE73"/>
<evidence type="ECO:0000313" key="3">
    <source>
        <dbReference type="Proteomes" id="UP000295260"/>
    </source>
</evidence>
<gene>
    <name evidence="2" type="ORF">BC748_0788</name>
</gene>
<sequence length="86" mass="10312">MYKKDFRTNVKNIKIARKIRKLTMIQVPERADISQSILHLIEHGKTSMAMGTYFNFLRMLGKQDDFLKLMEDHVLERKLQYLELLK</sequence>